<dbReference type="AlphaFoldDB" id="A0A915J0Y1"/>
<feature type="compositionally biased region" description="Basic and acidic residues" evidence="1">
    <location>
        <begin position="12"/>
        <end position="23"/>
    </location>
</feature>
<feature type="region of interest" description="Disordered" evidence="1">
    <location>
        <begin position="1"/>
        <end position="23"/>
    </location>
</feature>
<sequence length="70" mass="8127">MILTKNKNNVKVNDDNPNKENKEQSVLAQRFFVKNRFCEKNSGDQCFFLCTDINAAWHKGLLGEFIIYVS</sequence>
<evidence type="ECO:0000256" key="1">
    <source>
        <dbReference type="SAM" id="MobiDB-lite"/>
    </source>
</evidence>
<dbReference type="WBParaSite" id="nRc.2.0.1.t19352-RA">
    <property type="protein sequence ID" value="nRc.2.0.1.t19352-RA"/>
    <property type="gene ID" value="nRc.2.0.1.g19352"/>
</dbReference>
<evidence type="ECO:0000313" key="2">
    <source>
        <dbReference type="Proteomes" id="UP000887565"/>
    </source>
</evidence>
<proteinExistence type="predicted"/>
<protein>
    <submittedName>
        <fullName evidence="3">Uncharacterized protein</fullName>
    </submittedName>
</protein>
<name>A0A915J0Y1_ROMCU</name>
<evidence type="ECO:0000313" key="3">
    <source>
        <dbReference type="WBParaSite" id="nRc.2.0.1.t19352-RA"/>
    </source>
</evidence>
<feature type="compositionally biased region" description="Low complexity" evidence="1">
    <location>
        <begin position="1"/>
        <end position="11"/>
    </location>
</feature>
<accession>A0A915J0Y1</accession>
<organism evidence="2 3">
    <name type="scientific">Romanomermis culicivorax</name>
    <name type="common">Nematode worm</name>
    <dbReference type="NCBI Taxonomy" id="13658"/>
    <lineage>
        <taxon>Eukaryota</taxon>
        <taxon>Metazoa</taxon>
        <taxon>Ecdysozoa</taxon>
        <taxon>Nematoda</taxon>
        <taxon>Enoplea</taxon>
        <taxon>Dorylaimia</taxon>
        <taxon>Mermithida</taxon>
        <taxon>Mermithoidea</taxon>
        <taxon>Mermithidae</taxon>
        <taxon>Romanomermis</taxon>
    </lineage>
</organism>
<reference evidence="3" key="1">
    <citation type="submission" date="2022-11" db="UniProtKB">
        <authorList>
            <consortium name="WormBaseParasite"/>
        </authorList>
    </citation>
    <scope>IDENTIFICATION</scope>
</reference>
<dbReference type="Proteomes" id="UP000887565">
    <property type="component" value="Unplaced"/>
</dbReference>
<keyword evidence="2" id="KW-1185">Reference proteome</keyword>